<gene>
    <name evidence="3" type="ORF">ACK4CT_07755</name>
</gene>
<accession>A0ABW9L739</accession>
<keyword evidence="2" id="KW-0472">Membrane</keyword>
<proteinExistence type="predicted"/>
<feature type="transmembrane region" description="Helical" evidence="2">
    <location>
        <begin position="72"/>
        <end position="93"/>
    </location>
</feature>
<protein>
    <recommendedName>
        <fullName evidence="5">DUF4333 domain-containing protein</fullName>
    </recommendedName>
</protein>
<keyword evidence="2" id="KW-0812">Transmembrane</keyword>
<feature type="compositionally biased region" description="Pro residues" evidence="1">
    <location>
        <begin position="1"/>
        <end position="30"/>
    </location>
</feature>
<evidence type="ECO:0000256" key="1">
    <source>
        <dbReference type="SAM" id="MobiDB-lite"/>
    </source>
</evidence>
<evidence type="ECO:0000313" key="3">
    <source>
        <dbReference type="EMBL" id="MFN6543073.1"/>
    </source>
</evidence>
<evidence type="ECO:0000256" key="2">
    <source>
        <dbReference type="SAM" id="Phobius"/>
    </source>
</evidence>
<organism evidence="3 4">
    <name type="scientific">Mycolicibacterium nivoides</name>
    <dbReference type="NCBI Taxonomy" id="2487344"/>
    <lineage>
        <taxon>Bacteria</taxon>
        <taxon>Bacillati</taxon>
        <taxon>Actinomycetota</taxon>
        <taxon>Actinomycetes</taxon>
        <taxon>Mycobacteriales</taxon>
        <taxon>Mycobacteriaceae</taxon>
        <taxon>Mycolicibacterium</taxon>
    </lineage>
</organism>
<sequence>MSFPPQGPQPPYGQPPYGQPPYGQQPPHWPPSQGRPWQGQAWHGQAGAPPQYGQPPQWSPARPPIRPKKSGLAIAIVAVIAVVGISFVGFMGYEIVKVAGEGQDRVASSASDFSYVCENDRISNSAEYGKPYNVVAFFKGLGIVDEIWLPVAADKWTTSDQFSEINVVACLDRKKGSEVKSASCVDDDDGDHVTVDYYSVEYEVTFREAKTGTVIKSGGTVPGTAGSCPFIATYDRGSRKMYARPDEDAVQAKLGAFAG</sequence>
<keyword evidence="2" id="KW-1133">Transmembrane helix</keyword>
<dbReference type="EMBL" id="JBKBDD010000002">
    <property type="protein sequence ID" value="MFN6543073.1"/>
    <property type="molecule type" value="Genomic_DNA"/>
</dbReference>
<name>A0ABW9L739_9MYCO</name>
<evidence type="ECO:0008006" key="5">
    <source>
        <dbReference type="Google" id="ProtNLM"/>
    </source>
</evidence>
<dbReference type="SUPFAM" id="SSF81995">
    <property type="entry name" value="beta-sandwich domain of Sec23/24"/>
    <property type="match status" value="1"/>
</dbReference>
<evidence type="ECO:0000313" key="4">
    <source>
        <dbReference type="Proteomes" id="UP001635816"/>
    </source>
</evidence>
<feature type="compositionally biased region" description="Low complexity" evidence="1">
    <location>
        <begin position="44"/>
        <end position="56"/>
    </location>
</feature>
<keyword evidence="4" id="KW-1185">Reference proteome</keyword>
<reference evidence="3 4" key="1">
    <citation type="submission" date="2024-12" db="EMBL/GenBank/DDBJ databases">
        <title>The coexistence of Mycolicibacterium septicum and Mycolicibacterium nivoides in clinical samples.</title>
        <authorList>
            <person name="Wang C."/>
            <person name="Feng Y."/>
            <person name="Zong Z."/>
        </authorList>
    </citation>
    <scope>NUCLEOTIDE SEQUENCE [LARGE SCALE GENOMIC DNA]</scope>
    <source>
        <strain evidence="3 4">120309</strain>
    </source>
</reference>
<dbReference type="Proteomes" id="UP001635816">
    <property type="component" value="Unassembled WGS sequence"/>
</dbReference>
<feature type="region of interest" description="Disordered" evidence="1">
    <location>
        <begin position="1"/>
        <end position="64"/>
    </location>
</feature>
<comment type="caution">
    <text evidence="3">The sequence shown here is derived from an EMBL/GenBank/DDBJ whole genome shotgun (WGS) entry which is preliminary data.</text>
</comment>
<dbReference type="RefSeq" id="WP_409542853.1">
    <property type="nucleotide sequence ID" value="NZ_JBKBDD010000002.1"/>
</dbReference>